<gene>
    <name evidence="3" type="ORF">JHD44_06085</name>
</gene>
<dbReference type="HAMAP" id="MF_00771">
    <property type="entry name" value="UPF0310"/>
    <property type="match status" value="1"/>
</dbReference>
<dbReference type="CDD" id="cd21132">
    <property type="entry name" value="EVE-like"/>
    <property type="match status" value="1"/>
</dbReference>
<evidence type="ECO:0000256" key="1">
    <source>
        <dbReference type="HAMAP-Rule" id="MF_00771"/>
    </source>
</evidence>
<feature type="domain" description="EVE" evidence="2">
    <location>
        <begin position="20"/>
        <end position="149"/>
    </location>
</feature>
<dbReference type="EMBL" id="JAEMUH010000005">
    <property type="protein sequence ID" value="MBJ7550242.1"/>
    <property type="molecule type" value="Genomic_DNA"/>
</dbReference>
<name>A0ABS0Z9A9_9GAMM</name>
<dbReference type="Proteomes" id="UP000598488">
    <property type="component" value="Unassembled WGS sequence"/>
</dbReference>
<dbReference type="Pfam" id="PF01878">
    <property type="entry name" value="EVE"/>
    <property type="match status" value="1"/>
</dbReference>
<dbReference type="NCBIfam" id="NF002616">
    <property type="entry name" value="PRK02268.1-2"/>
    <property type="match status" value="1"/>
</dbReference>
<evidence type="ECO:0000313" key="4">
    <source>
        <dbReference type="Proteomes" id="UP000598488"/>
    </source>
</evidence>
<dbReference type="InterPro" id="IPR015947">
    <property type="entry name" value="PUA-like_sf"/>
</dbReference>
<evidence type="ECO:0000313" key="3">
    <source>
        <dbReference type="EMBL" id="MBJ7550242.1"/>
    </source>
</evidence>
<dbReference type="Gene3D" id="3.10.590.10">
    <property type="entry name" value="ph1033 like domains"/>
    <property type="match status" value="1"/>
</dbReference>
<dbReference type="SUPFAM" id="SSF88697">
    <property type="entry name" value="PUA domain-like"/>
    <property type="match status" value="1"/>
</dbReference>
<comment type="caution">
    <text evidence="3">The sequence shown here is derived from an EMBL/GenBank/DDBJ whole genome shotgun (WGS) entry which is preliminary data.</text>
</comment>
<comment type="similarity">
    <text evidence="1">Belongs to the UPF0310 family.</text>
</comment>
<evidence type="ECO:0000259" key="2">
    <source>
        <dbReference type="Pfam" id="PF01878"/>
    </source>
</evidence>
<keyword evidence="4" id="KW-1185">Reference proteome</keyword>
<dbReference type="InterPro" id="IPR022996">
    <property type="entry name" value="UPF0310"/>
</dbReference>
<organism evidence="3 4">
    <name type="scientific">Marinomonas ostreistagni</name>
    <dbReference type="NCBI Taxonomy" id="359209"/>
    <lineage>
        <taxon>Bacteria</taxon>
        <taxon>Pseudomonadati</taxon>
        <taxon>Pseudomonadota</taxon>
        <taxon>Gammaproteobacteria</taxon>
        <taxon>Oceanospirillales</taxon>
        <taxon>Oceanospirillaceae</taxon>
        <taxon>Marinomonas</taxon>
    </lineage>
</organism>
<accession>A0ABS0Z9A9</accession>
<dbReference type="RefSeq" id="WP_199461879.1">
    <property type="nucleotide sequence ID" value="NZ_JAEMUH010000005.1"/>
</dbReference>
<dbReference type="InterPro" id="IPR002740">
    <property type="entry name" value="EVE_domain"/>
</dbReference>
<proteinExistence type="inferred from homology"/>
<protein>
    <recommendedName>
        <fullName evidence="1">UPF0310 protein JHD44_06085</fullName>
    </recommendedName>
</protein>
<reference evidence="3 4" key="1">
    <citation type="submission" date="2020-12" db="EMBL/GenBank/DDBJ databases">
        <title>Comparative genome analysis of fungal antagonists Marinomonas ostreistagni 398 and M. spartinae 468.</title>
        <authorList>
            <person name="Fields J.L."/>
            <person name="Mavrodi O.V."/>
            <person name="Biber P.D."/>
            <person name="Indest K.J."/>
            <person name="Mavrodi D.V."/>
        </authorList>
    </citation>
    <scope>NUCLEOTIDE SEQUENCE [LARGE SCALE GENOMIC DNA]</scope>
    <source>
        <strain evidence="3 4">USM7</strain>
    </source>
</reference>
<sequence length="186" mass="21407">MSEKQTTLDKENNTNSAPRCWVAVASTDHVARGYNEQFMQVCHGKQGPLKRVQPNAFVVYYSPTFTYQKKDTCQSFTALGAVRSSAPYQVVMSDDFMPYRHDVVWLSQQHCPIRPLLQTLSFTRDNPRWGYQFRLGLFEIPFEDMQVIAYQMGVELTTDLLEDLELAAIVKDRENEPSVEVDIDDL</sequence>